<evidence type="ECO:0000313" key="2">
    <source>
        <dbReference type="Proteomes" id="UP000199629"/>
    </source>
</evidence>
<gene>
    <name evidence="1" type="ORF">GA0070214_11535</name>
</gene>
<organism evidence="1 2">
    <name type="scientific">Micromonospora chaiyaphumensis</name>
    <dbReference type="NCBI Taxonomy" id="307119"/>
    <lineage>
        <taxon>Bacteria</taxon>
        <taxon>Bacillati</taxon>
        <taxon>Actinomycetota</taxon>
        <taxon>Actinomycetes</taxon>
        <taxon>Micromonosporales</taxon>
        <taxon>Micromonosporaceae</taxon>
        <taxon>Micromonospora</taxon>
    </lineage>
</organism>
<accession>A0A1C4ZIR8</accession>
<protein>
    <recommendedName>
        <fullName evidence="3">Dienelactone hydrolase domain-containing protein</fullName>
    </recommendedName>
</protein>
<evidence type="ECO:0000313" key="1">
    <source>
        <dbReference type="EMBL" id="SCF32838.1"/>
    </source>
</evidence>
<evidence type="ECO:0008006" key="3">
    <source>
        <dbReference type="Google" id="ProtNLM"/>
    </source>
</evidence>
<dbReference type="EMBL" id="FMCS01000015">
    <property type="protein sequence ID" value="SCF32838.1"/>
    <property type="molecule type" value="Genomic_DNA"/>
</dbReference>
<dbReference type="Gene3D" id="3.40.50.1820">
    <property type="entry name" value="alpha/beta hydrolase"/>
    <property type="match status" value="1"/>
</dbReference>
<sequence>MASEWRAALRAVSIQGTVDTDHVGYLGLSMGTRFGLPLAATMGDELRCVVFGKFGLQQGPAMHKGLEAPERVLRDARLVTAPALFHLQWHDEIFPRDGQLALFDVLGSRDKQLIGYAGGHAETKSQAIVLWRDFIRRHLTPGRADNCQELPGRASWGRIR</sequence>
<dbReference type="SUPFAM" id="SSF53474">
    <property type="entry name" value="alpha/beta-Hydrolases"/>
    <property type="match status" value="1"/>
</dbReference>
<dbReference type="AlphaFoldDB" id="A0A1C4ZIR8"/>
<name>A0A1C4ZIR8_9ACTN</name>
<keyword evidence="2" id="KW-1185">Reference proteome</keyword>
<dbReference type="Proteomes" id="UP000199629">
    <property type="component" value="Unassembled WGS sequence"/>
</dbReference>
<dbReference type="InterPro" id="IPR029058">
    <property type="entry name" value="AB_hydrolase_fold"/>
</dbReference>
<proteinExistence type="predicted"/>
<reference evidence="2" key="1">
    <citation type="submission" date="2016-06" db="EMBL/GenBank/DDBJ databases">
        <authorList>
            <person name="Varghese N."/>
            <person name="Submissions Spin"/>
        </authorList>
    </citation>
    <scope>NUCLEOTIDE SEQUENCE [LARGE SCALE GENOMIC DNA]</scope>
    <source>
        <strain evidence="2">DSM 45246</strain>
    </source>
</reference>